<proteinExistence type="predicted"/>
<organism evidence="1 2">
    <name type="scientific">Cymbomonas tetramitiformis</name>
    <dbReference type="NCBI Taxonomy" id="36881"/>
    <lineage>
        <taxon>Eukaryota</taxon>
        <taxon>Viridiplantae</taxon>
        <taxon>Chlorophyta</taxon>
        <taxon>Pyramimonadophyceae</taxon>
        <taxon>Pyramimonadales</taxon>
        <taxon>Pyramimonadaceae</taxon>
        <taxon>Cymbomonas</taxon>
    </lineage>
</organism>
<dbReference type="AlphaFoldDB" id="A0AAE0FSK2"/>
<reference evidence="1 2" key="1">
    <citation type="journal article" date="2015" name="Genome Biol. Evol.">
        <title>Comparative Genomics of a Bacterivorous Green Alga Reveals Evolutionary Causalities and Consequences of Phago-Mixotrophic Mode of Nutrition.</title>
        <authorList>
            <person name="Burns J.A."/>
            <person name="Paasch A."/>
            <person name="Narechania A."/>
            <person name="Kim E."/>
        </authorList>
    </citation>
    <scope>NUCLEOTIDE SEQUENCE [LARGE SCALE GENOMIC DNA]</scope>
    <source>
        <strain evidence="1 2">PLY_AMNH</strain>
    </source>
</reference>
<dbReference type="EMBL" id="LGRX02014061">
    <property type="protein sequence ID" value="KAK3265229.1"/>
    <property type="molecule type" value="Genomic_DNA"/>
</dbReference>
<name>A0AAE0FSK2_9CHLO</name>
<evidence type="ECO:0000313" key="2">
    <source>
        <dbReference type="Proteomes" id="UP001190700"/>
    </source>
</evidence>
<keyword evidence="2" id="KW-1185">Reference proteome</keyword>
<sequence length="497" mass="54139">LHVWVEYPKTNNVAIDDSQAGNHYYWNLCQDKSSGDKCWAFLDVPDSAWILSVFGNNTDGRSVGGARGAVYLLKNYSTDSNITSYDRWQTPPERCWGAQFACITDENEQRRVDGGPCGELLLHFEPTLCNNGDSDLDSSGLCVGDFDNSTIGTTTSMTSSECDSAPDQSGWSLWTNMSSECNATCAHLDEPECGESSALTIDEVYCEMNATLVKAGCDLNPSSLYTYPRCPCNYRPITNCMLYSAWSQAGGCCSGGSSAQHCLPSCMSLCEYIATSNVGISGDTSGGRSSGDDDDDEKCSYYKDYSDFGYPSCSSVYGGTCDEGCRSAACYMDAMTCCSCEGDGECSQQYEPRSGVTDKCSERVPGTRSFQFQLSVYIAATTQPQLLEDSDFRRRLGDFNNIIGGLIVHQQRYIDEEYKGNFENLYDYVPGGSRPGSGTEPHIADAVWGRGLYILICVSALPGGDVAQTRALLHVIAMAMRSRPSPQLDTQAGTWHI</sequence>
<evidence type="ECO:0000313" key="1">
    <source>
        <dbReference type="EMBL" id="KAK3265229.1"/>
    </source>
</evidence>
<dbReference type="Proteomes" id="UP001190700">
    <property type="component" value="Unassembled WGS sequence"/>
</dbReference>
<protein>
    <submittedName>
        <fullName evidence="1">Uncharacterized protein</fullName>
    </submittedName>
</protein>
<comment type="caution">
    <text evidence="1">The sequence shown here is derived from an EMBL/GenBank/DDBJ whole genome shotgun (WGS) entry which is preliminary data.</text>
</comment>
<accession>A0AAE0FSK2</accession>
<gene>
    <name evidence="1" type="ORF">CYMTET_26074</name>
</gene>
<feature type="non-terminal residue" evidence="1">
    <location>
        <position position="1"/>
    </location>
</feature>